<sequence>MTRTETDIDARLHQEGIFGPDHDEMKLFEGRLTRFFEREYARYQDSARSPRDFGILTDEGPIMEETEELMEQHYDEQQEFFSGFLDTQYRAYSMAYYGDSPEEIHASKATLEQAQEAKFALIAERACIRGDEKIFNIGCGFGPLETYLLKRYPELEIVSITPSKVQLAHIRTRMQDASDPLCTERLTLIEGSFEKLDINALGGCRYDLVISVGLFEAVINIRAALEKIASLLVPGGKTFHHFITSQAAIPQFLDPDKTRIGLYFPGGRAWPHAEFTGYTDHFEVCNTWFVNGLNYWRTLDEWHRRYWDSLPSLYRTTFDHEQIAHWNNYFSLCKAMFAPMDGSFYGNSHYLFRLKD</sequence>
<evidence type="ECO:0008006" key="2">
    <source>
        <dbReference type="Google" id="ProtNLM"/>
    </source>
</evidence>
<dbReference type="PANTHER" id="PTHR43832">
    <property type="match status" value="1"/>
</dbReference>
<evidence type="ECO:0000313" key="1">
    <source>
        <dbReference type="EMBL" id="VAW81562.1"/>
    </source>
</evidence>
<dbReference type="CDD" id="cd02440">
    <property type="entry name" value="AdoMet_MTases"/>
    <property type="match status" value="1"/>
</dbReference>
<protein>
    <recommendedName>
        <fullName evidence="2">Cyclopropane-fatty-acyl-phospholipid synthase</fullName>
    </recommendedName>
</protein>
<dbReference type="InterPro" id="IPR029063">
    <property type="entry name" value="SAM-dependent_MTases_sf"/>
</dbReference>
<dbReference type="Pfam" id="PF02353">
    <property type="entry name" value="CMAS"/>
    <property type="match status" value="1"/>
</dbReference>
<dbReference type="Gene3D" id="3.40.50.150">
    <property type="entry name" value="Vaccinia Virus protein VP39"/>
    <property type="match status" value="1"/>
</dbReference>
<dbReference type="EMBL" id="UOFM01000411">
    <property type="protein sequence ID" value="VAW81562.1"/>
    <property type="molecule type" value="Genomic_DNA"/>
</dbReference>
<dbReference type="AlphaFoldDB" id="A0A3B0Z275"/>
<dbReference type="SUPFAM" id="SSF53335">
    <property type="entry name" value="S-adenosyl-L-methionine-dependent methyltransferases"/>
    <property type="match status" value="1"/>
</dbReference>
<accession>A0A3B0Z275</accession>
<name>A0A3B0Z275_9ZZZZ</name>
<gene>
    <name evidence="1" type="ORF">MNBD_GAMMA14-1511</name>
</gene>
<organism evidence="1">
    <name type="scientific">hydrothermal vent metagenome</name>
    <dbReference type="NCBI Taxonomy" id="652676"/>
    <lineage>
        <taxon>unclassified sequences</taxon>
        <taxon>metagenomes</taxon>
        <taxon>ecological metagenomes</taxon>
    </lineage>
</organism>
<dbReference type="PANTHER" id="PTHR43832:SF1">
    <property type="entry name" value="S-ADENOSYL-L-METHIONINE-DEPENDENT METHYLTRANSFERASES SUPERFAMILY PROTEIN"/>
    <property type="match status" value="1"/>
</dbReference>
<proteinExistence type="predicted"/>
<reference evidence="1" key="1">
    <citation type="submission" date="2018-06" db="EMBL/GenBank/DDBJ databases">
        <authorList>
            <person name="Zhirakovskaya E."/>
        </authorList>
    </citation>
    <scope>NUCLEOTIDE SEQUENCE</scope>
</reference>